<dbReference type="Proteomes" id="UP001479436">
    <property type="component" value="Unassembled WGS sequence"/>
</dbReference>
<keyword evidence="3" id="KW-0732">Signal</keyword>
<accession>A0ABR2W1N0</accession>
<organism evidence="4 5">
    <name type="scientific">Basidiobolus ranarum</name>
    <dbReference type="NCBI Taxonomy" id="34480"/>
    <lineage>
        <taxon>Eukaryota</taxon>
        <taxon>Fungi</taxon>
        <taxon>Fungi incertae sedis</taxon>
        <taxon>Zoopagomycota</taxon>
        <taxon>Entomophthoromycotina</taxon>
        <taxon>Basidiobolomycetes</taxon>
        <taxon>Basidiobolales</taxon>
        <taxon>Basidiobolaceae</taxon>
        <taxon>Basidiobolus</taxon>
    </lineage>
</organism>
<comment type="caution">
    <text evidence="4">The sequence shown here is derived from an EMBL/GenBank/DDBJ whole genome shotgun (WGS) entry which is preliminary data.</text>
</comment>
<keyword evidence="2" id="KW-1133">Transmembrane helix</keyword>
<evidence type="ECO:0000313" key="4">
    <source>
        <dbReference type="EMBL" id="KAK9712611.1"/>
    </source>
</evidence>
<feature type="compositionally biased region" description="Polar residues" evidence="1">
    <location>
        <begin position="234"/>
        <end position="259"/>
    </location>
</feature>
<evidence type="ECO:0000313" key="5">
    <source>
        <dbReference type="Proteomes" id="UP001479436"/>
    </source>
</evidence>
<evidence type="ECO:0000256" key="1">
    <source>
        <dbReference type="SAM" id="MobiDB-lite"/>
    </source>
</evidence>
<keyword evidence="5" id="KW-1185">Reference proteome</keyword>
<evidence type="ECO:0008006" key="6">
    <source>
        <dbReference type="Google" id="ProtNLM"/>
    </source>
</evidence>
<evidence type="ECO:0000256" key="2">
    <source>
        <dbReference type="SAM" id="Phobius"/>
    </source>
</evidence>
<keyword evidence="2" id="KW-0472">Membrane</keyword>
<dbReference type="EMBL" id="JASJQH010007207">
    <property type="protein sequence ID" value="KAK9712611.1"/>
    <property type="molecule type" value="Genomic_DNA"/>
</dbReference>
<feature type="region of interest" description="Disordered" evidence="1">
    <location>
        <begin position="224"/>
        <end position="286"/>
    </location>
</feature>
<sequence length="318" mass="34813">MKFFPKSTKHSLSIVLYACISILFINSTDADPLTNDIPCSPQLYCSPNFNVTWIVGSSQMLRWNKYYGTLVAKPTVDIYLYEMSDTRIPLKTWPDHNNEGILPITVTPDYFQEIPNRTDNVNLIRWYKFVVTTQGGSPNTSEAGPIFKIQDNIPTPSPSIFTTVITVTATPSDHVPRPDFDLGSSGVSSKTIGIIIGSILGALAVGALIFFLLRRKNRMNRSTTGVIASEKSENSPSTNANRNVPNTMSSGQTSNTAESSVRRGDSVQSTFPLTAGVGSSSSNDNQFVKLTENEAKLIADAYRKSLRKPGWDDAEGSN</sequence>
<feature type="transmembrane region" description="Helical" evidence="2">
    <location>
        <begin position="192"/>
        <end position="213"/>
    </location>
</feature>
<protein>
    <recommendedName>
        <fullName evidence="6">Mid2 domain-containing protein</fullName>
    </recommendedName>
</protein>
<gene>
    <name evidence="4" type="ORF">K7432_007031</name>
</gene>
<feature type="signal peptide" evidence="3">
    <location>
        <begin position="1"/>
        <end position="30"/>
    </location>
</feature>
<reference evidence="4 5" key="1">
    <citation type="submission" date="2023-04" db="EMBL/GenBank/DDBJ databases">
        <title>Genome of Basidiobolus ranarum AG-B5.</title>
        <authorList>
            <person name="Stajich J.E."/>
            <person name="Carter-House D."/>
            <person name="Gryganskyi A."/>
        </authorList>
    </citation>
    <scope>NUCLEOTIDE SEQUENCE [LARGE SCALE GENOMIC DNA]</scope>
    <source>
        <strain evidence="4 5">AG-B5</strain>
    </source>
</reference>
<evidence type="ECO:0000256" key="3">
    <source>
        <dbReference type="SAM" id="SignalP"/>
    </source>
</evidence>
<name>A0ABR2W1N0_9FUNG</name>
<feature type="chain" id="PRO_5047011316" description="Mid2 domain-containing protein" evidence="3">
    <location>
        <begin position="31"/>
        <end position="318"/>
    </location>
</feature>
<keyword evidence="2" id="KW-0812">Transmembrane</keyword>
<proteinExistence type="predicted"/>
<feature type="compositionally biased region" description="Polar residues" evidence="1">
    <location>
        <begin position="266"/>
        <end position="286"/>
    </location>
</feature>